<dbReference type="InterPro" id="IPR020811">
    <property type="entry name" value="Enolase_N"/>
</dbReference>
<feature type="binding site" evidence="9">
    <location>
        <position position="349"/>
    </location>
    <ligand>
        <name>(2R)-2-phosphoglycerate</name>
        <dbReference type="ChEBI" id="CHEBI:58289"/>
    </ligand>
</feature>
<dbReference type="PROSITE" id="PS00164">
    <property type="entry name" value="ENOLASE"/>
    <property type="match status" value="1"/>
</dbReference>
<dbReference type="SFLD" id="SFLDS00001">
    <property type="entry name" value="Enolase"/>
    <property type="match status" value="1"/>
</dbReference>
<evidence type="ECO:0000256" key="11">
    <source>
        <dbReference type="PIRSR" id="PIRSR001400-2"/>
    </source>
</evidence>
<dbReference type="Proteomes" id="UP000034488">
    <property type="component" value="Unassembled WGS sequence"/>
</dbReference>
<feature type="binding site" evidence="9">
    <location>
        <position position="378"/>
    </location>
    <ligand>
        <name>(2R)-2-phosphoglycerate</name>
        <dbReference type="ChEBI" id="CHEBI:58289"/>
    </ligand>
</feature>
<dbReference type="EC" id="4.2.1.11" evidence="3 9"/>
<dbReference type="Gene3D" id="3.30.390.10">
    <property type="entry name" value="Enolase-like, N-terminal domain"/>
    <property type="match status" value="1"/>
</dbReference>
<comment type="cofactor">
    <cofactor evidence="12">
        <name>Mg(2+)</name>
        <dbReference type="ChEBI" id="CHEBI:18420"/>
    </cofactor>
    <text evidence="12">Mg(2+) is required for catalysis and for stabilizing the dimer.</text>
</comment>
<comment type="caution">
    <text evidence="15">The sequence shown here is derived from an EMBL/GenBank/DDBJ whole genome shotgun (WGS) entry which is preliminary data.</text>
</comment>
<dbReference type="Pfam" id="PF03952">
    <property type="entry name" value="Enolase_N"/>
    <property type="match status" value="1"/>
</dbReference>
<dbReference type="PANTHER" id="PTHR11902:SF1">
    <property type="entry name" value="ENOLASE"/>
    <property type="match status" value="1"/>
</dbReference>
<dbReference type="SUPFAM" id="SSF54826">
    <property type="entry name" value="Enolase N-terminal domain-like"/>
    <property type="match status" value="1"/>
</dbReference>
<evidence type="ECO:0000259" key="13">
    <source>
        <dbReference type="SMART" id="SM01192"/>
    </source>
</evidence>
<keyword evidence="9" id="KW-0963">Cytoplasm</keyword>
<feature type="binding site" evidence="11">
    <location>
        <begin position="376"/>
        <end position="379"/>
    </location>
    <ligand>
        <name>substrate</name>
    </ligand>
</feature>
<dbReference type="GO" id="GO:0000015">
    <property type="term" value="C:phosphopyruvate hydratase complex"/>
    <property type="evidence" value="ECO:0007669"/>
    <property type="project" value="InterPro"/>
</dbReference>
<evidence type="ECO:0000256" key="2">
    <source>
        <dbReference type="ARBA" id="ARBA00009604"/>
    </source>
</evidence>
<keyword evidence="5 9" id="KW-0964">Secreted</keyword>
<dbReference type="NCBIfam" id="TIGR01060">
    <property type="entry name" value="eno"/>
    <property type="match status" value="1"/>
</dbReference>
<dbReference type="PANTHER" id="PTHR11902">
    <property type="entry name" value="ENOLASE"/>
    <property type="match status" value="1"/>
</dbReference>
<comment type="catalytic activity">
    <reaction evidence="9">
        <text>(2R)-2-phosphoglycerate = phosphoenolpyruvate + H2O</text>
        <dbReference type="Rhea" id="RHEA:10164"/>
        <dbReference type="ChEBI" id="CHEBI:15377"/>
        <dbReference type="ChEBI" id="CHEBI:58289"/>
        <dbReference type="ChEBI" id="CHEBI:58702"/>
        <dbReference type="EC" id="4.2.1.11"/>
    </reaction>
</comment>
<dbReference type="SMART" id="SM01192">
    <property type="entry name" value="Enolase_C"/>
    <property type="match status" value="1"/>
</dbReference>
<feature type="active site" description="Proton donor" evidence="9 10">
    <location>
        <position position="214"/>
    </location>
</feature>
<dbReference type="InterPro" id="IPR020809">
    <property type="entry name" value="Enolase_CS"/>
</dbReference>
<comment type="function">
    <text evidence="9">Catalyzes the reversible conversion of 2-phosphoglycerate (2-PG) into phosphoenolpyruvate (PEP). It is essential for the degradation of carbohydrates via glycolysis.</text>
</comment>
<dbReference type="InterPro" id="IPR029017">
    <property type="entry name" value="Enolase-like_N"/>
</dbReference>
<dbReference type="PIRSF" id="PIRSF001400">
    <property type="entry name" value="Enolase"/>
    <property type="match status" value="1"/>
</dbReference>
<keyword evidence="6 9" id="KW-0460">Magnesium</keyword>
<evidence type="ECO:0000256" key="4">
    <source>
        <dbReference type="ARBA" id="ARBA00017068"/>
    </source>
</evidence>
<dbReference type="CDD" id="cd03313">
    <property type="entry name" value="enolase"/>
    <property type="match status" value="1"/>
</dbReference>
<evidence type="ECO:0000256" key="12">
    <source>
        <dbReference type="PIRSR" id="PIRSR001400-3"/>
    </source>
</evidence>
<feature type="binding site" evidence="9 12">
    <location>
        <position position="324"/>
    </location>
    <ligand>
        <name>Mg(2+)</name>
        <dbReference type="ChEBI" id="CHEBI:18420"/>
    </ligand>
</feature>
<dbReference type="Pfam" id="PF00113">
    <property type="entry name" value="Enolase_C"/>
    <property type="match status" value="1"/>
</dbReference>
<comment type="similarity">
    <text evidence="2 9">Belongs to the enolase family.</text>
</comment>
<comment type="pathway">
    <text evidence="1 9">Carbohydrate degradation; glycolysis; pyruvate from D-glyceraldehyde 3-phosphate: step 4/5.</text>
</comment>
<feature type="binding site" evidence="11">
    <location>
        <position position="162"/>
    </location>
    <ligand>
        <name>substrate</name>
    </ligand>
</feature>
<proteinExistence type="inferred from homology"/>
<dbReference type="GO" id="GO:0000287">
    <property type="term" value="F:magnesium ion binding"/>
    <property type="evidence" value="ECO:0007669"/>
    <property type="project" value="UniProtKB-UniRule"/>
</dbReference>
<evidence type="ECO:0000256" key="1">
    <source>
        <dbReference type="ARBA" id="ARBA00005031"/>
    </source>
</evidence>
<dbReference type="SUPFAM" id="SSF51604">
    <property type="entry name" value="Enolase C-terminal domain-like"/>
    <property type="match status" value="1"/>
</dbReference>
<evidence type="ECO:0000313" key="15">
    <source>
        <dbReference type="EMBL" id="KKP54562.1"/>
    </source>
</evidence>
<comment type="cofactor">
    <cofactor evidence="9">
        <name>Mg(2+)</name>
        <dbReference type="ChEBI" id="CHEBI:18420"/>
    </cofactor>
    <text evidence="9">Binds a second Mg(2+) ion via substrate during catalysis.</text>
</comment>
<gene>
    <name evidence="9" type="primary">eno</name>
    <name evidence="15" type="ORF">UR47_C0014G0004</name>
</gene>
<feature type="binding site" evidence="9 12">
    <location>
        <position position="252"/>
    </location>
    <ligand>
        <name>Mg(2+)</name>
        <dbReference type="ChEBI" id="CHEBI:18420"/>
    </ligand>
</feature>
<keyword evidence="7 9" id="KW-0324">Glycolysis</keyword>
<feature type="binding site" evidence="9">
    <location>
        <position position="400"/>
    </location>
    <ligand>
        <name>(2R)-2-phosphoglycerate</name>
        <dbReference type="ChEBI" id="CHEBI:58289"/>
    </ligand>
</feature>
<dbReference type="Gene3D" id="3.20.20.120">
    <property type="entry name" value="Enolase-like C-terminal domain"/>
    <property type="match status" value="1"/>
</dbReference>
<evidence type="ECO:0000313" key="16">
    <source>
        <dbReference type="Proteomes" id="UP000034488"/>
    </source>
</evidence>
<dbReference type="GO" id="GO:0006096">
    <property type="term" value="P:glycolytic process"/>
    <property type="evidence" value="ECO:0007669"/>
    <property type="project" value="UniProtKB-UniRule"/>
</dbReference>
<dbReference type="EMBL" id="LBPI01000014">
    <property type="protein sequence ID" value="KKP54562.1"/>
    <property type="molecule type" value="Genomic_DNA"/>
</dbReference>
<dbReference type="AlphaFoldDB" id="A0A0G0DGS3"/>
<keyword evidence="9 12" id="KW-0479">Metal-binding</keyword>
<name>A0A0G0DGS3_9BACT</name>
<organism evidence="15 16">
    <name type="scientific">candidate division WS6 bacterium GW2011_GWB1_33_6</name>
    <dbReference type="NCBI Taxonomy" id="1619088"/>
    <lineage>
        <taxon>Bacteria</taxon>
        <taxon>Candidatus Dojkabacteria</taxon>
    </lineage>
</organism>
<evidence type="ECO:0000256" key="5">
    <source>
        <dbReference type="ARBA" id="ARBA00022525"/>
    </source>
</evidence>
<evidence type="ECO:0000256" key="3">
    <source>
        <dbReference type="ARBA" id="ARBA00012058"/>
    </source>
</evidence>
<feature type="binding site" evidence="11">
    <location>
        <position position="297"/>
    </location>
    <ligand>
        <name>substrate</name>
    </ligand>
</feature>
<feature type="binding site" evidence="11">
    <location>
        <position position="324"/>
    </location>
    <ligand>
        <name>substrate</name>
    </ligand>
</feature>
<evidence type="ECO:0000256" key="7">
    <source>
        <dbReference type="ARBA" id="ARBA00023152"/>
    </source>
</evidence>
<dbReference type="PATRIC" id="fig|1619088.3.peg.538"/>
<dbReference type="GO" id="GO:0004634">
    <property type="term" value="F:phosphopyruvate hydratase activity"/>
    <property type="evidence" value="ECO:0007669"/>
    <property type="project" value="UniProtKB-UniRule"/>
</dbReference>
<dbReference type="PRINTS" id="PR00148">
    <property type="entry name" value="ENOLASE"/>
</dbReference>
<dbReference type="SFLD" id="SFLDF00002">
    <property type="entry name" value="enolase"/>
    <property type="match status" value="1"/>
</dbReference>
<sequence>MKIKNIHAIEILDSRGIPTISTEVELWSGDKAKGEVPSGASTGENEVLELRDGDMQRYNGKGVHKAVEIVNTIIKDAVVDKEFESQKALDEFLIQLDGTKNKSKLGGNSILSVSMAFCRAVSQRIGLELYEYIGMIYWDKEYSEDKFKLPMPQILLMEGGRHGNWSTDIQEYMIIPKENIFPNFKETLRAGSEIFHSIHNILDEKGYSVGVGYEGAYAPKEIQSNKEALDILVMGIERAGYTPGNQFGIALDIASSEFFNKESKKYELKRENKILDSSEWFNIQKEWYSQYPTYSIEDPMDQNSWEDWSMFVRELGNVYQVVGDDLLTTNTNLIQKGITEKAMNAVLIKLNQIGTVTETLNAIKMTQDNGMKAVISHRSGETNDTFIADLVVATSAQQSKFGGPDRGERLAKYNRLLEIDNILY</sequence>
<dbReference type="GO" id="GO:0009986">
    <property type="term" value="C:cell surface"/>
    <property type="evidence" value="ECO:0007669"/>
    <property type="project" value="UniProtKB-SubCell"/>
</dbReference>
<accession>A0A0G0DGS3</accession>
<evidence type="ECO:0000259" key="14">
    <source>
        <dbReference type="SMART" id="SM01193"/>
    </source>
</evidence>
<evidence type="ECO:0000256" key="10">
    <source>
        <dbReference type="PIRSR" id="PIRSR001400-1"/>
    </source>
</evidence>
<evidence type="ECO:0000256" key="6">
    <source>
        <dbReference type="ARBA" id="ARBA00022842"/>
    </source>
</evidence>
<feature type="domain" description="Enolase N-terminal" evidence="14">
    <location>
        <begin position="3"/>
        <end position="133"/>
    </location>
</feature>
<feature type="binding site" evidence="11">
    <location>
        <position position="171"/>
    </location>
    <ligand>
        <name>substrate</name>
    </ligand>
</feature>
<dbReference type="UniPathway" id="UPA00109">
    <property type="reaction ID" value="UER00187"/>
</dbReference>
<dbReference type="GO" id="GO:0005576">
    <property type="term" value="C:extracellular region"/>
    <property type="evidence" value="ECO:0007669"/>
    <property type="project" value="UniProtKB-SubCell"/>
</dbReference>
<feature type="binding site" evidence="9">
    <location>
        <position position="379"/>
    </location>
    <ligand>
        <name>(2R)-2-phosphoglycerate</name>
        <dbReference type="ChEBI" id="CHEBI:58289"/>
    </ligand>
</feature>
<feature type="binding site" evidence="11">
    <location>
        <position position="400"/>
    </location>
    <ligand>
        <name>substrate</name>
    </ligand>
</feature>
<dbReference type="InterPro" id="IPR000941">
    <property type="entry name" value="Enolase"/>
</dbReference>
<dbReference type="InterPro" id="IPR036849">
    <property type="entry name" value="Enolase-like_C_sf"/>
</dbReference>
<keyword evidence="8 9" id="KW-0456">Lyase</keyword>
<dbReference type="SMART" id="SM01193">
    <property type="entry name" value="Enolase_N"/>
    <property type="match status" value="1"/>
</dbReference>
<evidence type="ECO:0000256" key="8">
    <source>
        <dbReference type="ARBA" id="ARBA00023239"/>
    </source>
</evidence>
<feature type="binding site" evidence="9">
    <location>
        <position position="170"/>
    </location>
    <ligand>
        <name>(2R)-2-phosphoglycerate</name>
        <dbReference type="ChEBI" id="CHEBI:58289"/>
    </ligand>
</feature>
<evidence type="ECO:0000256" key="9">
    <source>
        <dbReference type="HAMAP-Rule" id="MF_00318"/>
    </source>
</evidence>
<dbReference type="InterPro" id="IPR020810">
    <property type="entry name" value="Enolase_C"/>
</dbReference>
<comment type="subcellular location">
    <subcellularLocation>
        <location evidence="9">Cytoplasm</location>
    </subcellularLocation>
    <subcellularLocation>
        <location evidence="9">Secreted</location>
    </subcellularLocation>
    <subcellularLocation>
        <location evidence="9">Cell surface</location>
    </subcellularLocation>
    <text evidence="9">Fractions of enolase are present in both the cytoplasm and on the cell surface.</text>
</comment>
<feature type="binding site" evidence="9 12">
    <location>
        <position position="297"/>
    </location>
    <ligand>
        <name>Mg(2+)</name>
        <dbReference type="ChEBI" id="CHEBI:18420"/>
    </ligand>
</feature>
<feature type="active site" description="Proton acceptor" evidence="9 10">
    <location>
        <position position="349"/>
    </location>
</feature>
<protein>
    <recommendedName>
        <fullName evidence="4 9">Enolase</fullName>
        <ecNumber evidence="3 9">4.2.1.11</ecNumber>
    </recommendedName>
    <alternativeName>
        <fullName evidence="9">2-phospho-D-glycerate hydro-lyase</fullName>
    </alternativeName>
    <alternativeName>
        <fullName evidence="9">2-phosphoglycerate dehydratase</fullName>
    </alternativeName>
</protein>
<dbReference type="SFLD" id="SFLDG00178">
    <property type="entry name" value="enolase"/>
    <property type="match status" value="1"/>
</dbReference>
<feature type="domain" description="Enolase C-terminal TIM barrel" evidence="13">
    <location>
        <begin position="146"/>
        <end position="423"/>
    </location>
</feature>
<dbReference type="HAMAP" id="MF_00318">
    <property type="entry name" value="Enolase"/>
    <property type="match status" value="1"/>
</dbReference>
<reference evidence="15 16" key="1">
    <citation type="journal article" date="2015" name="Nature">
        <title>rRNA introns, odd ribosomes, and small enigmatic genomes across a large radiation of phyla.</title>
        <authorList>
            <person name="Brown C.T."/>
            <person name="Hug L.A."/>
            <person name="Thomas B.C."/>
            <person name="Sharon I."/>
            <person name="Castelle C.J."/>
            <person name="Singh A."/>
            <person name="Wilkins M.J."/>
            <person name="Williams K.H."/>
            <person name="Banfield J.F."/>
        </authorList>
    </citation>
    <scope>NUCLEOTIDE SEQUENCE [LARGE SCALE GENOMIC DNA]</scope>
</reference>